<gene>
    <name evidence="7" type="ORF">FOL47_000294</name>
</gene>
<sequence>MGGGVYYPLAGIAMCIPFVFLISLGYRGLGCKLTLAWAVEPCTIQVFTAVAFYNHYPYIEATYMAALATITTTATFVLVCILHEAGLIPTTGLSPVEKFTFATADLYSAVVDSATSKATQKSLSAASTQFDMAFHALIASNLPVELQGSAWKIASLLLSLRRTLNENPLTGASVACWWNPIAGQVNQLRCSTVAALRSASPNPKCREIEDDANMDDLEILGKSLRKRVSEIEHKSAGRQVSNELVRFESIMAALIDLAYEVSEFCKSNRECQKNSQRRSDKSVSIPKRIQQWCRDEVDSFVHWWKAPLFADIKEGLSVRDRLLFVLRVSICISIAAVVMVIISWYSPIAKTYFTYLLAPLYMCNLPTAGATLLKGTRRIIGTFAGCVLVVACTAANPHILQAWILELWIISYIGILVSLNPKFGYAGLLFILAWVSVGFNNGVYTNDRPEEMFLTAAWRMGLTLGGVIAVDLASLVIFPQFASAQLRDISARAIREAANSVSYAIALVTDPDEDSLDKALHGRQQLGPKIFKYSSKRNALRGDALAEVAVYGKLHMVPVNCKKILENHWKITQMTSTAVVLYDALVAAAQTEHAEVQNVLVSVRPAMLKMLVALNTSASRIYDDLAHDKVKQPVSISPDEDVNLVMQQCSEVFHDACDKLLAHESSSDEIGYCLRVEIIQMLYALSLFVEDWTALEESLLDIAPVTEMNSS</sequence>
<evidence type="ECO:0000256" key="6">
    <source>
        <dbReference type="SAM" id="Phobius"/>
    </source>
</evidence>
<reference evidence="7 8" key="1">
    <citation type="submission" date="2020-04" db="EMBL/GenBank/DDBJ databases">
        <title>Perkinsus chesapeaki whole genome sequence.</title>
        <authorList>
            <person name="Bogema D.R."/>
        </authorList>
    </citation>
    <scope>NUCLEOTIDE SEQUENCE [LARGE SCALE GENOMIC DNA]</scope>
    <source>
        <strain evidence="7">ATCC PRA-425</strain>
    </source>
</reference>
<dbReference type="AlphaFoldDB" id="A0A7J6KW80"/>
<evidence type="ECO:0000256" key="4">
    <source>
        <dbReference type="ARBA" id="ARBA00022989"/>
    </source>
</evidence>
<feature type="transmembrane region" description="Helical" evidence="6">
    <location>
        <begin position="379"/>
        <end position="396"/>
    </location>
</feature>
<evidence type="ECO:0000256" key="3">
    <source>
        <dbReference type="ARBA" id="ARBA00022692"/>
    </source>
</evidence>
<keyword evidence="3 6" id="KW-0812">Transmembrane</keyword>
<keyword evidence="4 6" id="KW-1133">Transmembrane helix</keyword>
<protein>
    <recommendedName>
        <fullName evidence="9">Aluminum-activated malate transporter 1</fullName>
    </recommendedName>
</protein>
<evidence type="ECO:0000256" key="2">
    <source>
        <dbReference type="ARBA" id="ARBA00022475"/>
    </source>
</evidence>
<feature type="transmembrane region" description="Helical" evidence="6">
    <location>
        <begin position="456"/>
        <end position="478"/>
    </location>
</feature>
<dbReference type="PANTHER" id="PTHR30509">
    <property type="entry name" value="P-HYDROXYBENZOIC ACID EFFLUX PUMP SUBUNIT-RELATED"/>
    <property type="match status" value="1"/>
</dbReference>
<dbReference type="EMBL" id="JAAPAO010001036">
    <property type="protein sequence ID" value="KAF4651593.1"/>
    <property type="molecule type" value="Genomic_DNA"/>
</dbReference>
<keyword evidence="8" id="KW-1185">Reference proteome</keyword>
<feature type="transmembrane region" description="Helical" evidence="6">
    <location>
        <begin position="62"/>
        <end position="82"/>
    </location>
</feature>
<name>A0A7J6KW80_PERCH</name>
<keyword evidence="2" id="KW-1003">Cell membrane</keyword>
<evidence type="ECO:0000256" key="5">
    <source>
        <dbReference type="ARBA" id="ARBA00023136"/>
    </source>
</evidence>
<proteinExistence type="predicted"/>
<organism evidence="7 8">
    <name type="scientific">Perkinsus chesapeaki</name>
    <name type="common">Clam parasite</name>
    <name type="synonym">Perkinsus andrewsi</name>
    <dbReference type="NCBI Taxonomy" id="330153"/>
    <lineage>
        <taxon>Eukaryota</taxon>
        <taxon>Sar</taxon>
        <taxon>Alveolata</taxon>
        <taxon>Perkinsozoa</taxon>
        <taxon>Perkinsea</taxon>
        <taxon>Perkinsida</taxon>
        <taxon>Perkinsidae</taxon>
        <taxon>Perkinsus</taxon>
    </lineage>
</organism>
<dbReference type="InterPro" id="IPR020966">
    <property type="entry name" value="ALMT"/>
</dbReference>
<dbReference type="Pfam" id="PF11744">
    <property type="entry name" value="ALMT"/>
    <property type="match status" value="1"/>
</dbReference>
<dbReference type="GO" id="GO:0005886">
    <property type="term" value="C:plasma membrane"/>
    <property type="evidence" value="ECO:0007669"/>
    <property type="project" value="UniProtKB-SubCell"/>
</dbReference>
<comment type="caution">
    <text evidence="7">The sequence shown here is derived from an EMBL/GenBank/DDBJ whole genome shotgun (WGS) entry which is preliminary data.</text>
</comment>
<dbReference type="GO" id="GO:0015743">
    <property type="term" value="P:malate transport"/>
    <property type="evidence" value="ECO:0007669"/>
    <property type="project" value="InterPro"/>
</dbReference>
<evidence type="ECO:0000256" key="1">
    <source>
        <dbReference type="ARBA" id="ARBA00004651"/>
    </source>
</evidence>
<comment type="subcellular location">
    <subcellularLocation>
        <location evidence="1">Cell membrane</location>
        <topology evidence="1">Multi-pass membrane protein</topology>
    </subcellularLocation>
</comment>
<feature type="transmembrane region" description="Helical" evidence="6">
    <location>
        <begin position="322"/>
        <end position="346"/>
    </location>
</feature>
<evidence type="ECO:0000313" key="8">
    <source>
        <dbReference type="Proteomes" id="UP000591131"/>
    </source>
</evidence>
<evidence type="ECO:0000313" key="7">
    <source>
        <dbReference type="EMBL" id="KAF4651593.1"/>
    </source>
</evidence>
<dbReference type="PANTHER" id="PTHR30509:SF9">
    <property type="entry name" value="MULTIDRUG RESISTANCE PROTEIN MDTO"/>
    <property type="match status" value="1"/>
</dbReference>
<dbReference type="Proteomes" id="UP000591131">
    <property type="component" value="Unassembled WGS sequence"/>
</dbReference>
<keyword evidence="5 6" id="KW-0472">Membrane</keyword>
<feature type="transmembrane region" description="Helical" evidence="6">
    <location>
        <begin position="33"/>
        <end position="56"/>
    </location>
</feature>
<feature type="transmembrane region" description="Helical" evidence="6">
    <location>
        <begin position="352"/>
        <end position="372"/>
    </location>
</feature>
<feature type="transmembrane region" description="Helical" evidence="6">
    <location>
        <begin position="426"/>
        <end position="444"/>
    </location>
</feature>
<dbReference type="OrthoDB" id="68611at2759"/>
<evidence type="ECO:0008006" key="9">
    <source>
        <dbReference type="Google" id="ProtNLM"/>
    </source>
</evidence>
<feature type="transmembrane region" description="Helical" evidence="6">
    <location>
        <begin position="6"/>
        <end position="26"/>
    </location>
</feature>
<accession>A0A7J6KW80</accession>